<sequence length="201" mass="23863">MNDDINGHLPEGATALSPDDLAGLIPDYITTRNALNEFEKINIQQALLWLSQRRISYERILTLEFCRRLHRAMFSQTWEWAGRFRQHEVNIGNTAPYMISTRLQETFDNVRYWIENRIFHLDEITLRLHRDIVWIHPFPNGNGRHSRIYCDVLRKALGLPRLRWGENKTNLAESNLQRTQYIKALREADQGRYESLLKFAR</sequence>
<dbReference type="Pfam" id="PF02661">
    <property type="entry name" value="Fic"/>
    <property type="match status" value="1"/>
</dbReference>
<dbReference type="InterPro" id="IPR040198">
    <property type="entry name" value="Fido_containing"/>
</dbReference>
<dbReference type="PANTHER" id="PTHR13504">
    <property type="entry name" value="FIDO DOMAIN-CONTAINING PROTEIN DDB_G0283145"/>
    <property type="match status" value="1"/>
</dbReference>
<keyword evidence="3" id="KW-1185">Reference proteome</keyword>
<proteinExistence type="predicted"/>
<evidence type="ECO:0000313" key="2">
    <source>
        <dbReference type="EMBL" id="MBU4683720.1"/>
    </source>
</evidence>
<dbReference type="EMBL" id="JAGRYU010000031">
    <property type="protein sequence ID" value="MBU4683720.1"/>
    <property type="molecule type" value="Genomic_DNA"/>
</dbReference>
<dbReference type="Proteomes" id="UP000686327">
    <property type="component" value="Unassembled WGS sequence"/>
</dbReference>
<reference evidence="2 3" key="1">
    <citation type="submission" date="2021-04" db="EMBL/GenBank/DDBJ databases">
        <authorList>
            <person name="Seiffert S.N."/>
        </authorList>
    </citation>
    <scope>NUCLEOTIDE SEQUENCE [LARGE SCALE GENOMIC DNA]</scope>
    <source>
        <strain evidence="2 3">1</strain>
    </source>
</reference>
<dbReference type="RefSeq" id="WP_216376676.1">
    <property type="nucleotide sequence ID" value="NZ_JAGRYT010000017.1"/>
</dbReference>
<organism evidence="2 3">
    <name type="scientific">Cedecea davisae</name>
    <dbReference type="NCBI Taxonomy" id="158484"/>
    <lineage>
        <taxon>Bacteria</taxon>
        <taxon>Pseudomonadati</taxon>
        <taxon>Pseudomonadota</taxon>
        <taxon>Gammaproteobacteria</taxon>
        <taxon>Enterobacterales</taxon>
        <taxon>Enterobacteriaceae</taxon>
        <taxon>Cedecea</taxon>
    </lineage>
</organism>
<protein>
    <submittedName>
        <fullName evidence="2">Mobile mystery protein B</fullName>
    </submittedName>
</protein>
<gene>
    <name evidence="2" type="ORF">KC222_17060</name>
</gene>
<dbReference type="PANTHER" id="PTHR13504:SF39">
    <property type="entry name" value="CELL FILAMENTATION PROTEIN"/>
    <property type="match status" value="1"/>
</dbReference>
<evidence type="ECO:0000313" key="3">
    <source>
        <dbReference type="Proteomes" id="UP000686327"/>
    </source>
</evidence>
<comment type="caution">
    <text evidence="2">The sequence shown here is derived from an EMBL/GenBank/DDBJ whole genome shotgun (WGS) entry which is preliminary data.</text>
</comment>
<evidence type="ECO:0000259" key="1">
    <source>
        <dbReference type="PROSITE" id="PS51459"/>
    </source>
</evidence>
<accession>A0ABS6DKH2</accession>
<dbReference type="InterPro" id="IPR013436">
    <property type="entry name" value="Mobile_mystery_prot_B"/>
</dbReference>
<dbReference type="InterPro" id="IPR003812">
    <property type="entry name" value="Fido"/>
</dbReference>
<dbReference type="PROSITE" id="PS51459">
    <property type="entry name" value="FIDO"/>
    <property type="match status" value="1"/>
</dbReference>
<feature type="domain" description="Fido" evidence="1">
    <location>
        <begin position="61"/>
        <end position="201"/>
    </location>
</feature>
<name>A0ABS6DKH2_9ENTR</name>
<reference evidence="3" key="2">
    <citation type="submission" date="2023-07" db="EMBL/GenBank/DDBJ databases">
        <title>Cedecea davisae an AmpC producer and its therapeutic implications.</title>
        <authorList>
            <person name="Notter J."/>
        </authorList>
    </citation>
    <scope>NUCLEOTIDE SEQUENCE [LARGE SCALE GENOMIC DNA]</scope>
    <source>
        <strain evidence="3">1</strain>
    </source>
</reference>
<dbReference type="NCBIfam" id="TIGR02613">
    <property type="entry name" value="mob_myst_B"/>
    <property type="match status" value="1"/>
</dbReference>